<keyword evidence="2" id="KW-1185">Reference proteome</keyword>
<sequence>MLNELLKYAVINLNKNFKNNIAMKQRFFFIVFLLCMSVQSCKQDKKITNVELFTVWSNFLNTLEKNDKVAFKKASGKTIRCYDCLENTPSEVQKMILLRDTDSLWYDKIYDDLIYIPVDSFILKDFDLLFNPQFVQLLRDNETTFIDDNENNVRTVHFLVTTTPPTLNFEGGQHSFSFVKKADGQWTLNEISTIP</sequence>
<evidence type="ECO:0000313" key="2">
    <source>
        <dbReference type="Proteomes" id="UP000092164"/>
    </source>
</evidence>
<dbReference type="EMBL" id="LZFP01000052">
    <property type="protein sequence ID" value="OBR35257.1"/>
    <property type="molecule type" value="Genomic_DNA"/>
</dbReference>
<gene>
    <name evidence="1" type="ORF">A9200_11860</name>
</gene>
<reference evidence="2" key="1">
    <citation type="submission" date="2016-06" db="EMBL/GenBank/DDBJ databases">
        <authorList>
            <person name="Zhan P."/>
        </authorList>
    </citation>
    <scope>NUCLEOTIDE SEQUENCE [LARGE SCALE GENOMIC DNA]</scope>
    <source>
        <strain evidence="2">T28</strain>
    </source>
</reference>
<proteinExistence type="predicted"/>
<organism evidence="1 2">
    <name type="scientific">Maribacter hydrothermalis</name>
    <dbReference type="NCBI Taxonomy" id="1836467"/>
    <lineage>
        <taxon>Bacteria</taxon>
        <taxon>Pseudomonadati</taxon>
        <taxon>Bacteroidota</taxon>
        <taxon>Flavobacteriia</taxon>
        <taxon>Flavobacteriales</taxon>
        <taxon>Flavobacteriaceae</taxon>
        <taxon>Maribacter</taxon>
    </lineage>
</organism>
<evidence type="ECO:0000313" key="1">
    <source>
        <dbReference type="EMBL" id="OBR35257.1"/>
    </source>
</evidence>
<dbReference type="AlphaFoldDB" id="A0A1B7YXR3"/>
<dbReference type="Proteomes" id="UP000092164">
    <property type="component" value="Unassembled WGS sequence"/>
</dbReference>
<accession>A0A1B7YXR3</accession>
<protein>
    <submittedName>
        <fullName evidence="1">Uncharacterized protein</fullName>
    </submittedName>
</protein>
<dbReference type="KEGG" id="mart:BTR34_05630"/>
<comment type="caution">
    <text evidence="1">The sequence shown here is derived from an EMBL/GenBank/DDBJ whole genome shotgun (WGS) entry which is preliminary data.</text>
</comment>
<name>A0A1B7YXR3_9FLAO</name>